<feature type="region of interest" description="Disordered" evidence="3">
    <location>
        <begin position="207"/>
        <end position="250"/>
    </location>
</feature>
<dbReference type="GO" id="GO:0072659">
    <property type="term" value="P:protein localization to plasma membrane"/>
    <property type="evidence" value="ECO:0007669"/>
    <property type="project" value="TreeGrafter"/>
</dbReference>
<dbReference type="PANTHER" id="PTHR13280">
    <property type="entry name" value="PHOSPHOFURIN ACIDIC CLUSTER SORTING PROTEIN"/>
    <property type="match status" value="1"/>
</dbReference>
<dbReference type="AlphaFoldDB" id="A0A922HS90"/>
<feature type="region of interest" description="Disordered" evidence="3">
    <location>
        <begin position="1055"/>
        <end position="1087"/>
    </location>
</feature>
<feature type="domain" description="Phosphofurin acidic cluster sorting protein 1/2 C-terminal" evidence="4">
    <location>
        <begin position="507"/>
        <end position="1031"/>
    </location>
</feature>
<evidence type="ECO:0000256" key="2">
    <source>
        <dbReference type="ARBA" id="ARBA00022553"/>
    </source>
</evidence>
<keyword evidence="7" id="KW-1185">Reference proteome</keyword>
<feature type="compositionally biased region" description="Polar residues" evidence="3">
    <location>
        <begin position="207"/>
        <end position="218"/>
    </location>
</feature>
<dbReference type="PANTHER" id="PTHR13280:SF17">
    <property type="entry name" value="KRUEPPEL TARGET AT 95D, ISOFORM A"/>
    <property type="match status" value="1"/>
</dbReference>
<dbReference type="InterPro" id="IPR019381">
    <property type="entry name" value="PACS1/2_C"/>
</dbReference>
<sequence>MQKMADKTNTKQMSSSTMTATATTTMWSNNNKPVKMKLFGAWEIDKTPSDCIPRLCSLNITRLTLNKSLWTDATAIMVAVKMQNSKRILRSNEITIPSSTTNQSNDQQQQQQNQMLDIELDLSFTLQYPHFIKRNRNYLQIILQRRKKYKNKAILGYKTLACGLIDMVEVLQRSTINEKTLDLIGRVKDIGKNEIIARIMISSLKSQPIDNQDNSSGNLRRGKVSIDRPDVYSDDDDFTSAEDGSDSETIEEGNNVMFRRKLNHDHKSRKLFTTNDKFRSIVPTNVQQRNLKQKFISLLKKFRLPDSEAYDSEEKFQEALEKELMSSTQEPPEDIDEFFDDEEIDDLDYMTDSGQEFDDVSISSTPKPSLRPFFSSCTLVGQDKSYEFPIAEHNNNNSTNKLDESQETSGTDGTPETSDNSQKQMNLDLVDTLIVPSAHNKKKLSFDKETKRVKLFPRDKDNKNHHHNHREKEKKSLHATMSLLSTTTNYHHHKDDTAATNTSKEFVLDQLNKVFVEEPTATIPEEIIFINLTECMHNNQQEQQSFIQMFERTNYRIITTNTLNDIRLSFNFLCNRIQKYCNNNNNLKISTPIKLILIGSDPYINSFLRYYVESLANKSQEWQNFFRFFIIPINYLYHHGYHHPHHHYGSNMLHKYIASIDQTYSQYFFPSTTTTTTKSLTTKDYDSSRFINNTTITTTTIAENNQSSIDNNNNLQGIHEFYQKIVNFINNAQTVIQIPIAEAMVTYKDKNFDDESNQVFIPFICDVKIGLADHAGSHSMEEELFNFSTVGINLSSNSMLQQQSQPQVSTTQAMMMIDKSIITSPTFNSKDQQQQQQHISTPPNSPSMTATTTTANNQHVFNQLMNKESMMMNEVMDLQFDYWTASLQPRIVDISSSSAMASSSSSSSSSSNKKSDNCKFTLKNSFRHVQITRLPNFGEATCSSLTFSYITKEKKQKIMRLGKKKEKDVDGNKCPRQTIEGICRLVCSYKTSQSPIKLIIDGVEYSGVKFFQLTPQWQTQVKFFPIVIYSNNPPPLSSSLTTTTTTTSMIDKDIASSSSSSNHVMHQQQQHNNSQNDNYHHHRVLHH</sequence>
<evidence type="ECO:0000256" key="3">
    <source>
        <dbReference type="SAM" id="MobiDB-lite"/>
    </source>
</evidence>
<feature type="compositionally biased region" description="Low complexity" evidence="3">
    <location>
        <begin position="1056"/>
        <end position="1077"/>
    </location>
</feature>
<evidence type="ECO:0000259" key="4">
    <source>
        <dbReference type="Pfam" id="PF10254"/>
    </source>
</evidence>
<proteinExistence type="inferred from homology"/>
<feature type="region of interest" description="Disordered" evidence="3">
    <location>
        <begin position="827"/>
        <end position="852"/>
    </location>
</feature>
<dbReference type="Pfam" id="PF25332">
    <property type="entry name" value="C2_PACS_N"/>
    <property type="match status" value="1"/>
</dbReference>
<evidence type="ECO:0000313" key="6">
    <source>
        <dbReference type="EMBL" id="KAH9498019.1"/>
    </source>
</evidence>
<gene>
    <name evidence="6" type="primary">PACS1</name>
    <name evidence="6" type="ORF">DERF_013946</name>
</gene>
<comment type="caution">
    <text evidence="6">The sequence shown here is derived from an EMBL/GenBank/DDBJ whole genome shotgun (WGS) entry which is preliminary data.</text>
</comment>
<organism evidence="6 7">
    <name type="scientific">Dermatophagoides farinae</name>
    <name type="common">American house dust mite</name>
    <dbReference type="NCBI Taxonomy" id="6954"/>
    <lineage>
        <taxon>Eukaryota</taxon>
        <taxon>Metazoa</taxon>
        <taxon>Ecdysozoa</taxon>
        <taxon>Arthropoda</taxon>
        <taxon>Chelicerata</taxon>
        <taxon>Arachnida</taxon>
        <taxon>Acari</taxon>
        <taxon>Acariformes</taxon>
        <taxon>Sarcoptiformes</taxon>
        <taxon>Astigmata</taxon>
        <taxon>Psoroptidia</taxon>
        <taxon>Analgoidea</taxon>
        <taxon>Pyroglyphidae</taxon>
        <taxon>Dermatophagoidinae</taxon>
        <taxon>Dermatophagoides</taxon>
    </lineage>
</organism>
<accession>A0A922HS90</accession>
<dbReference type="Proteomes" id="UP000790347">
    <property type="component" value="Unassembled WGS sequence"/>
</dbReference>
<feature type="compositionally biased region" description="Polar residues" evidence="3">
    <location>
        <begin position="838"/>
        <end position="852"/>
    </location>
</feature>
<name>A0A922HS90_DERFA</name>
<evidence type="ECO:0000313" key="7">
    <source>
        <dbReference type="Proteomes" id="UP000790347"/>
    </source>
</evidence>
<evidence type="ECO:0000256" key="1">
    <source>
        <dbReference type="ARBA" id="ARBA00008590"/>
    </source>
</evidence>
<feature type="region of interest" description="Disordered" evidence="3">
    <location>
        <begin position="390"/>
        <end position="424"/>
    </location>
</feature>
<reference evidence="6" key="2">
    <citation type="journal article" date="2022" name="Res Sq">
        <title>Comparative Genomics Reveals Insights into the Divergent Evolution of Astigmatic Mites and Household Pest Adaptations.</title>
        <authorList>
            <person name="Xiong Q."/>
            <person name="Wan A.T.-Y."/>
            <person name="Liu X.-Y."/>
            <person name="Fung C.S.-H."/>
            <person name="Xiao X."/>
            <person name="Malainual N."/>
            <person name="Hou J."/>
            <person name="Wang L."/>
            <person name="Wang M."/>
            <person name="Yang K."/>
            <person name="Cui Y."/>
            <person name="Leung E."/>
            <person name="Nong W."/>
            <person name="Shin S.-K."/>
            <person name="Au S."/>
            <person name="Jeong K.Y."/>
            <person name="Chew F.T."/>
            <person name="Hui J."/>
            <person name="Leung T.F."/>
            <person name="Tungtrongchitr A."/>
            <person name="Zhong N."/>
            <person name="Liu Z."/>
            <person name="Tsui S."/>
        </authorList>
    </citation>
    <scope>NUCLEOTIDE SEQUENCE</scope>
    <source>
        <strain evidence="6">Derf</strain>
        <tissue evidence="6">Whole organism</tissue>
    </source>
</reference>
<feature type="compositionally biased region" description="Acidic residues" evidence="3">
    <location>
        <begin position="232"/>
        <end position="250"/>
    </location>
</feature>
<dbReference type="InterPro" id="IPR057541">
    <property type="entry name" value="PACS1/2_N"/>
</dbReference>
<evidence type="ECO:0000259" key="5">
    <source>
        <dbReference type="Pfam" id="PF25332"/>
    </source>
</evidence>
<feature type="region of interest" description="Disordered" evidence="3">
    <location>
        <begin position="449"/>
        <end position="476"/>
    </location>
</feature>
<dbReference type="Pfam" id="PF10254">
    <property type="entry name" value="Pacs-1"/>
    <property type="match status" value="1"/>
</dbReference>
<feature type="compositionally biased region" description="Polar residues" evidence="3">
    <location>
        <begin position="407"/>
        <end position="424"/>
    </location>
</feature>
<feature type="compositionally biased region" description="Basic and acidic residues" evidence="3">
    <location>
        <begin position="449"/>
        <end position="462"/>
    </location>
</feature>
<dbReference type="EMBL" id="ASGP02000007">
    <property type="protein sequence ID" value="KAH9498019.1"/>
    <property type="molecule type" value="Genomic_DNA"/>
</dbReference>
<comment type="similarity">
    <text evidence="1">Belongs to the PACS family.</text>
</comment>
<protein>
    <submittedName>
        <fullName evidence="6">Phosphofurin acidic cluster sorting protein 1</fullName>
    </submittedName>
</protein>
<reference evidence="6" key="1">
    <citation type="submission" date="2013-05" db="EMBL/GenBank/DDBJ databases">
        <authorList>
            <person name="Yim A.K.Y."/>
            <person name="Chan T.F."/>
            <person name="Ji K.M."/>
            <person name="Liu X.Y."/>
            <person name="Zhou J.W."/>
            <person name="Li R.Q."/>
            <person name="Yang K.Y."/>
            <person name="Li J."/>
            <person name="Li M."/>
            <person name="Law P.T.W."/>
            <person name="Wu Y.L."/>
            <person name="Cai Z.L."/>
            <person name="Qin H."/>
            <person name="Bao Y."/>
            <person name="Leung R.K.K."/>
            <person name="Ng P.K.S."/>
            <person name="Zou J."/>
            <person name="Zhong X.J."/>
            <person name="Ran P.X."/>
            <person name="Zhong N.S."/>
            <person name="Liu Z.G."/>
            <person name="Tsui S.K.W."/>
        </authorList>
    </citation>
    <scope>NUCLEOTIDE SEQUENCE</scope>
    <source>
        <strain evidence="6">Derf</strain>
        <tissue evidence="6">Whole organism</tissue>
    </source>
</reference>
<feature type="domain" description="Phosphofurin acidic cluster sorting protein 1/2 N-terminal C2" evidence="5">
    <location>
        <begin position="34"/>
        <end position="210"/>
    </location>
</feature>
<keyword evidence="2" id="KW-0597">Phosphoprotein</keyword>